<evidence type="ECO:0000313" key="2">
    <source>
        <dbReference type="Proteomes" id="UP001596298"/>
    </source>
</evidence>
<dbReference type="SUPFAM" id="SSF52540">
    <property type="entry name" value="P-loop containing nucleoside triphosphate hydrolases"/>
    <property type="match status" value="1"/>
</dbReference>
<gene>
    <name evidence="1" type="ORF">ACFQDH_08300</name>
</gene>
<evidence type="ECO:0000313" key="1">
    <source>
        <dbReference type="EMBL" id="MFC6705266.1"/>
    </source>
</evidence>
<dbReference type="Gene3D" id="3.40.50.300">
    <property type="entry name" value="P-loop containing nucleotide triphosphate hydrolases"/>
    <property type="match status" value="1"/>
</dbReference>
<protein>
    <submittedName>
        <fullName evidence="1">AAA family ATPase</fullName>
    </submittedName>
</protein>
<accession>A0ABW2AFU3</accession>
<comment type="caution">
    <text evidence="1">The sequence shown here is derived from an EMBL/GenBank/DDBJ whole genome shotgun (WGS) entry which is preliminary data.</text>
</comment>
<reference evidence="2" key="1">
    <citation type="journal article" date="2019" name="Int. J. Syst. Evol. Microbiol.">
        <title>The Global Catalogue of Microorganisms (GCM) 10K type strain sequencing project: providing services to taxonomists for standard genome sequencing and annotation.</title>
        <authorList>
            <consortium name="The Broad Institute Genomics Platform"/>
            <consortium name="The Broad Institute Genome Sequencing Center for Infectious Disease"/>
            <person name="Wu L."/>
            <person name="Ma J."/>
        </authorList>
    </citation>
    <scope>NUCLEOTIDE SEQUENCE [LARGE SCALE GENOMIC DNA]</scope>
    <source>
        <strain evidence="2">CCUG 58127</strain>
    </source>
</reference>
<dbReference type="Proteomes" id="UP001596298">
    <property type="component" value="Unassembled WGS sequence"/>
</dbReference>
<keyword evidence="2" id="KW-1185">Reference proteome</keyword>
<dbReference type="RefSeq" id="WP_382400244.1">
    <property type="nucleotide sequence ID" value="NZ_JBHSWH010000001.1"/>
</dbReference>
<sequence>MLIWINGAFGSGKTQTAHELQRRVETAHVADPELLGYALHKMLPAYERNDFQDIPQWRSGVGDVLQQAEGAARGPVIVPMTIVRDDYFDEIVGGLRERGVDIRHYTLSATPEALRKRLRSRLSTLRGHEDTWALSNIDRCVSALNEARYATHVPTDDLTIDEVVEWIAEDAGLPLVTERMRPARYQLRRLGVGIRHIRL</sequence>
<proteinExistence type="predicted"/>
<organism evidence="1 2">
    <name type="scientific">Flexivirga alba</name>
    <dbReference type="NCBI Taxonomy" id="702742"/>
    <lineage>
        <taxon>Bacteria</taxon>
        <taxon>Bacillati</taxon>
        <taxon>Actinomycetota</taxon>
        <taxon>Actinomycetes</taxon>
        <taxon>Micrococcales</taxon>
        <taxon>Dermacoccaceae</taxon>
        <taxon>Flexivirga</taxon>
    </lineage>
</organism>
<dbReference type="InterPro" id="IPR027417">
    <property type="entry name" value="P-loop_NTPase"/>
</dbReference>
<dbReference type="Pfam" id="PF13671">
    <property type="entry name" value="AAA_33"/>
    <property type="match status" value="1"/>
</dbReference>
<dbReference type="EMBL" id="JBHSWH010000001">
    <property type="protein sequence ID" value="MFC6705266.1"/>
    <property type="molecule type" value="Genomic_DNA"/>
</dbReference>
<name>A0ABW2AFU3_9MICO</name>